<proteinExistence type="inferred from homology"/>
<protein>
    <recommendedName>
        <fullName evidence="5">Probable membrane transporter protein</fullName>
    </recommendedName>
</protein>
<evidence type="ECO:0000256" key="2">
    <source>
        <dbReference type="ARBA" id="ARBA00022692"/>
    </source>
</evidence>
<feature type="transmembrane region" description="Helical" evidence="5">
    <location>
        <begin position="7"/>
        <end position="37"/>
    </location>
</feature>
<feature type="transmembrane region" description="Helical" evidence="5">
    <location>
        <begin position="217"/>
        <end position="236"/>
    </location>
</feature>
<comment type="similarity">
    <text evidence="5">Belongs to the 4-toluene sulfonate uptake permease (TSUP) (TC 2.A.102) family.</text>
</comment>
<keyword evidence="2 5" id="KW-0812">Transmembrane</keyword>
<dbReference type="InterPro" id="IPR051598">
    <property type="entry name" value="TSUP/Inactive_protease-like"/>
</dbReference>
<keyword evidence="7" id="KW-1185">Reference proteome</keyword>
<sequence>MNEILGYFLILIVGITLGMMGSGGSILTVPTLVYTLGIAPSDATTYSLFLIGMTSIFASYTKFKNKEIDFGLVLRFGLPSMVSIFLTRSFILPLIPEFIEIPFLGEISTDTLLMMLFSVVMVAAGWNMMRKKSDNEVVDELKKSNGSLGLILLAISIGFLSGILGAGGGFLIIPSLMIFAKVSLRKAIAASIVIVMLNSLIGFAGDYQQFSTLNFQILGFLLIFSVVGVFLGNYWGKKIQTQTLQRGFGYFVLALGFLLFFIEMNSVLN</sequence>
<dbReference type="EMBL" id="JBEPMO010000002">
    <property type="protein sequence ID" value="MET3730920.1"/>
    <property type="molecule type" value="Genomic_DNA"/>
</dbReference>
<keyword evidence="4 5" id="KW-0472">Membrane</keyword>
<feature type="transmembrane region" description="Helical" evidence="5">
    <location>
        <begin position="150"/>
        <end position="180"/>
    </location>
</feature>
<dbReference type="Proteomes" id="UP001549146">
    <property type="component" value="Unassembled WGS sequence"/>
</dbReference>
<accession>A0ABV2LQR4</accession>
<name>A0ABV2LQR4_9FLAO</name>
<dbReference type="InterPro" id="IPR002781">
    <property type="entry name" value="TM_pro_TauE-like"/>
</dbReference>
<organism evidence="6 7">
    <name type="scientific">Moheibacter stercoris</name>
    <dbReference type="NCBI Taxonomy" id="1628251"/>
    <lineage>
        <taxon>Bacteria</taxon>
        <taxon>Pseudomonadati</taxon>
        <taxon>Bacteroidota</taxon>
        <taxon>Flavobacteriia</taxon>
        <taxon>Flavobacteriales</taxon>
        <taxon>Weeksellaceae</taxon>
        <taxon>Moheibacter</taxon>
    </lineage>
</organism>
<evidence type="ECO:0000256" key="1">
    <source>
        <dbReference type="ARBA" id="ARBA00004141"/>
    </source>
</evidence>
<dbReference type="Pfam" id="PF01925">
    <property type="entry name" value="TauE"/>
    <property type="match status" value="1"/>
</dbReference>
<feature type="transmembrane region" description="Helical" evidence="5">
    <location>
        <begin position="111"/>
        <end position="129"/>
    </location>
</feature>
<gene>
    <name evidence="6" type="ORF">ABID46_000479</name>
</gene>
<evidence type="ECO:0000256" key="5">
    <source>
        <dbReference type="RuleBase" id="RU363041"/>
    </source>
</evidence>
<evidence type="ECO:0000256" key="4">
    <source>
        <dbReference type="ARBA" id="ARBA00023136"/>
    </source>
</evidence>
<feature type="transmembrane region" description="Helical" evidence="5">
    <location>
        <begin position="248"/>
        <end position="268"/>
    </location>
</feature>
<evidence type="ECO:0000313" key="7">
    <source>
        <dbReference type="Proteomes" id="UP001549146"/>
    </source>
</evidence>
<reference evidence="6 7" key="1">
    <citation type="submission" date="2024-06" db="EMBL/GenBank/DDBJ databases">
        <title>Genomic Encyclopedia of Type Strains, Phase IV (KMG-IV): sequencing the most valuable type-strain genomes for metagenomic binning, comparative biology and taxonomic classification.</title>
        <authorList>
            <person name="Goeker M."/>
        </authorList>
    </citation>
    <scope>NUCLEOTIDE SEQUENCE [LARGE SCALE GENOMIC DNA]</scope>
    <source>
        <strain evidence="6 7">DSM 29388</strain>
    </source>
</reference>
<dbReference type="PANTHER" id="PTHR43701:SF2">
    <property type="entry name" value="MEMBRANE TRANSPORTER PROTEIN YJNA-RELATED"/>
    <property type="match status" value="1"/>
</dbReference>
<feature type="transmembrane region" description="Helical" evidence="5">
    <location>
        <begin position="72"/>
        <end position="91"/>
    </location>
</feature>
<comment type="caution">
    <text evidence="6">The sequence shown here is derived from an EMBL/GenBank/DDBJ whole genome shotgun (WGS) entry which is preliminary data.</text>
</comment>
<feature type="transmembrane region" description="Helical" evidence="5">
    <location>
        <begin position="43"/>
        <end position="60"/>
    </location>
</feature>
<feature type="transmembrane region" description="Helical" evidence="5">
    <location>
        <begin position="186"/>
        <end position="205"/>
    </location>
</feature>
<keyword evidence="5" id="KW-1003">Cell membrane</keyword>
<keyword evidence="3 5" id="KW-1133">Transmembrane helix</keyword>
<dbReference type="PANTHER" id="PTHR43701">
    <property type="entry name" value="MEMBRANE TRANSPORTER PROTEIN MJ0441-RELATED"/>
    <property type="match status" value="1"/>
</dbReference>
<evidence type="ECO:0000313" key="6">
    <source>
        <dbReference type="EMBL" id="MET3730920.1"/>
    </source>
</evidence>
<evidence type="ECO:0000256" key="3">
    <source>
        <dbReference type="ARBA" id="ARBA00022989"/>
    </source>
</evidence>
<comment type="subcellular location">
    <subcellularLocation>
        <location evidence="5">Cell membrane</location>
        <topology evidence="5">Multi-pass membrane protein</topology>
    </subcellularLocation>
    <subcellularLocation>
        <location evidence="1">Membrane</location>
        <topology evidence="1">Multi-pass membrane protein</topology>
    </subcellularLocation>
</comment>
<dbReference type="RefSeq" id="WP_354506670.1">
    <property type="nucleotide sequence ID" value="NZ_JBEPMO010000002.1"/>
</dbReference>